<organism evidence="3 4">
    <name type="scientific">Pelobium manganitolerans</name>
    <dbReference type="NCBI Taxonomy" id="1842495"/>
    <lineage>
        <taxon>Bacteria</taxon>
        <taxon>Pseudomonadati</taxon>
        <taxon>Bacteroidota</taxon>
        <taxon>Sphingobacteriia</taxon>
        <taxon>Sphingobacteriales</taxon>
        <taxon>Sphingobacteriaceae</taxon>
        <taxon>Pelobium</taxon>
    </lineage>
</organism>
<evidence type="ECO:0000256" key="1">
    <source>
        <dbReference type="ARBA" id="ARBA00000085"/>
    </source>
</evidence>
<protein>
    <recommendedName>
        <fullName evidence="2">histidine kinase</fullName>
        <ecNumber evidence="2">2.7.13.3</ecNumber>
    </recommendedName>
</protein>
<evidence type="ECO:0000256" key="2">
    <source>
        <dbReference type="ARBA" id="ARBA00012438"/>
    </source>
</evidence>
<dbReference type="Gene3D" id="1.10.287.130">
    <property type="match status" value="1"/>
</dbReference>
<dbReference type="RefSeq" id="WP_120182312.1">
    <property type="nucleotide sequence ID" value="NZ_MBTA01000026.1"/>
</dbReference>
<name>A0A419S3U4_9SPHI</name>
<accession>A0A419S3U4</accession>
<evidence type="ECO:0000313" key="4">
    <source>
        <dbReference type="Proteomes" id="UP000283433"/>
    </source>
</evidence>
<dbReference type="SUPFAM" id="SSF47384">
    <property type="entry name" value="Homodimeric domain of signal transducing histidine kinase"/>
    <property type="match status" value="1"/>
</dbReference>
<dbReference type="OrthoDB" id="9124519at2"/>
<dbReference type="InterPro" id="IPR036097">
    <property type="entry name" value="HisK_dim/P_sf"/>
</dbReference>
<proteinExistence type="predicted"/>
<dbReference type="InterPro" id="IPR003661">
    <property type="entry name" value="HisK_dim/P_dom"/>
</dbReference>
<comment type="caution">
    <text evidence="3">The sequence shown here is derived from an EMBL/GenBank/DDBJ whole genome shotgun (WGS) entry which is preliminary data.</text>
</comment>
<dbReference type="EC" id="2.7.13.3" evidence="2"/>
<dbReference type="EMBL" id="MBTA01000026">
    <property type="protein sequence ID" value="RKD14311.1"/>
    <property type="molecule type" value="Genomic_DNA"/>
</dbReference>
<dbReference type="CDD" id="cd00082">
    <property type="entry name" value="HisKA"/>
    <property type="match status" value="1"/>
</dbReference>
<sequence length="293" mass="33322">MVSVEAVSLRLRYEAFSKYAAGISKCKDTDALAHMLVKHVKYLMPFNFGRVVVFKSDYFHEIRYDKHKTLITVGTGLVLKGLERLALTTMIPKLVTKQEIPFELIADIFEGFDINENDYEELALVPLSNKTVYTAFFGFASRPKLRISQIDNQFAKLMLDLYLTKFSEIKLSLDAQLQSAVIESNLQLISAKNAEIERVLVNQEQLIKERTAQLQARNTALEEYSWITSHEIRRPLANILGLLQLAQADMNDLDNLRDVINLLTSSAYELDEEIKRANILLNKDLTGGFIAEA</sequence>
<dbReference type="AlphaFoldDB" id="A0A419S3U4"/>
<reference evidence="3 4" key="1">
    <citation type="submission" date="2016-07" db="EMBL/GenBank/DDBJ databases">
        <title>Genome of Pelobium manganitolerans.</title>
        <authorList>
            <person name="Wu S."/>
            <person name="Wang G."/>
        </authorList>
    </citation>
    <scope>NUCLEOTIDE SEQUENCE [LARGE SCALE GENOMIC DNA]</scope>
    <source>
        <strain evidence="3 4">YS-25</strain>
    </source>
</reference>
<evidence type="ECO:0000313" key="3">
    <source>
        <dbReference type="EMBL" id="RKD14311.1"/>
    </source>
</evidence>
<dbReference type="GO" id="GO:0000155">
    <property type="term" value="F:phosphorelay sensor kinase activity"/>
    <property type="evidence" value="ECO:0007669"/>
    <property type="project" value="InterPro"/>
</dbReference>
<dbReference type="Proteomes" id="UP000283433">
    <property type="component" value="Unassembled WGS sequence"/>
</dbReference>
<comment type="catalytic activity">
    <reaction evidence="1">
        <text>ATP + protein L-histidine = ADP + protein N-phospho-L-histidine.</text>
        <dbReference type="EC" id="2.7.13.3"/>
    </reaction>
</comment>
<gene>
    <name evidence="3" type="ORF">BCY91_07435</name>
</gene>
<keyword evidence="4" id="KW-1185">Reference proteome</keyword>